<dbReference type="Pfam" id="PF14350">
    <property type="entry name" value="Beta_protein"/>
    <property type="match status" value="1"/>
</dbReference>
<dbReference type="OrthoDB" id="1492299at2"/>
<accession>A0A1G8ETS7</accession>
<organism evidence="1 2">
    <name type="scientific">Aneurinibacillus thermoaerophilus</name>
    <dbReference type="NCBI Taxonomy" id="143495"/>
    <lineage>
        <taxon>Bacteria</taxon>
        <taxon>Bacillati</taxon>
        <taxon>Bacillota</taxon>
        <taxon>Bacilli</taxon>
        <taxon>Bacillales</taxon>
        <taxon>Paenibacillaceae</taxon>
        <taxon>Aneurinibacillus group</taxon>
        <taxon>Aneurinibacillus</taxon>
    </lineage>
</organism>
<evidence type="ECO:0000313" key="2">
    <source>
        <dbReference type="Proteomes" id="UP000198956"/>
    </source>
</evidence>
<dbReference type="Proteomes" id="UP000198956">
    <property type="component" value="Unassembled WGS sequence"/>
</dbReference>
<dbReference type="AlphaFoldDB" id="A0A1G8ETS7"/>
<sequence length="224" mass="25948">MFDHTHYVPILKWKRGEQKALEKLNMSHKAGMTPLIEIQPVPYDHQKSDFKKTVDEHLKDVGTQVKDSWNQNRPIFVEVNTLYDNEDFDEQTLQNGQHPVEFVIDSIESNGTPAIPVTGIYRYQQFHDAIKKVIKKYKRGVCLRLDDSDLSDLNSLNADINTVLDFLEIIPEEVDIILDYKYISHKQKNHLLSSTILTIGEPLSNKLESFSLHRADYCRTLHEG</sequence>
<dbReference type="RefSeq" id="WP_091261369.1">
    <property type="nucleotide sequence ID" value="NZ_FNDE01000048.1"/>
</dbReference>
<evidence type="ECO:0000313" key="1">
    <source>
        <dbReference type="EMBL" id="SDH73312.1"/>
    </source>
</evidence>
<protein>
    <submittedName>
        <fullName evidence="1">Beta protein</fullName>
    </submittedName>
</protein>
<name>A0A1G8ETS7_ANETH</name>
<proteinExistence type="predicted"/>
<dbReference type="EMBL" id="FNDE01000048">
    <property type="protein sequence ID" value="SDH73312.1"/>
    <property type="molecule type" value="Genomic_DNA"/>
</dbReference>
<dbReference type="InterPro" id="IPR025683">
    <property type="entry name" value="Protein_beta"/>
</dbReference>
<reference evidence="1 2" key="1">
    <citation type="submission" date="2016-10" db="EMBL/GenBank/DDBJ databases">
        <authorList>
            <person name="de Groot N.N."/>
        </authorList>
    </citation>
    <scope>NUCLEOTIDE SEQUENCE [LARGE SCALE GENOMIC DNA]</scope>
    <source>
        <strain evidence="1 2">L 420-91</strain>
    </source>
</reference>
<gene>
    <name evidence="1" type="ORF">SAMN04489735_104827</name>
</gene>